<feature type="transmembrane region" description="Helical" evidence="1">
    <location>
        <begin position="408"/>
        <end position="429"/>
    </location>
</feature>
<feature type="transmembrane region" description="Helical" evidence="1">
    <location>
        <begin position="177"/>
        <end position="196"/>
    </location>
</feature>
<feature type="transmembrane region" description="Helical" evidence="1">
    <location>
        <begin position="466"/>
        <end position="485"/>
    </location>
</feature>
<organism evidence="2 3">
    <name type="scientific">Hymenobacter tibetensis</name>
    <dbReference type="NCBI Taxonomy" id="497967"/>
    <lineage>
        <taxon>Bacteria</taxon>
        <taxon>Pseudomonadati</taxon>
        <taxon>Bacteroidota</taxon>
        <taxon>Cytophagia</taxon>
        <taxon>Cytophagales</taxon>
        <taxon>Hymenobacteraceae</taxon>
        <taxon>Hymenobacter</taxon>
    </lineage>
</organism>
<dbReference type="RefSeq" id="WP_243793982.1">
    <property type="nucleotide sequence ID" value="NZ_CP094669.1"/>
</dbReference>
<keyword evidence="1" id="KW-0812">Transmembrane</keyword>
<keyword evidence="1" id="KW-1133">Transmembrane helix</keyword>
<evidence type="ECO:0008006" key="4">
    <source>
        <dbReference type="Google" id="ProtNLM"/>
    </source>
</evidence>
<evidence type="ECO:0000313" key="3">
    <source>
        <dbReference type="Proteomes" id="UP000831113"/>
    </source>
</evidence>
<dbReference type="EMBL" id="CP094669">
    <property type="protein sequence ID" value="UOG72749.1"/>
    <property type="molecule type" value="Genomic_DNA"/>
</dbReference>
<feature type="transmembrane region" description="Helical" evidence="1">
    <location>
        <begin position="435"/>
        <end position="454"/>
    </location>
</feature>
<evidence type="ECO:0000313" key="2">
    <source>
        <dbReference type="EMBL" id="UOG72749.1"/>
    </source>
</evidence>
<reference evidence="2 3" key="1">
    <citation type="submission" date="2022-03" db="EMBL/GenBank/DDBJ databases">
        <title>Hymenobactersp. isolated from the air.</title>
        <authorList>
            <person name="Won M."/>
            <person name="Kwon S.-W."/>
        </authorList>
    </citation>
    <scope>NUCLEOTIDE SEQUENCE [LARGE SCALE GENOMIC DNA]</scope>
    <source>
        <strain evidence="2 3">KACC 21982</strain>
    </source>
</reference>
<feature type="transmembrane region" description="Helical" evidence="1">
    <location>
        <begin position="65"/>
        <end position="87"/>
    </location>
</feature>
<protein>
    <recommendedName>
        <fullName evidence="4">Glycosyltransferase RgtA/B/C/D-like domain-containing protein</fullName>
    </recommendedName>
</protein>
<feature type="transmembrane region" description="Helical" evidence="1">
    <location>
        <begin position="374"/>
        <end position="396"/>
    </location>
</feature>
<feature type="transmembrane region" description="Helical" evidence="1">
    <location>
        <begin position="126"/>
        <end position="143"/>
    </location>
</feature>
<sequence>MNLSSAGASVSYRFFVAVGVVLLLLLTLGLGLVFGFSSYADIEHLRHARYHDSTFRYLVIPLEPAGYALAKNLLLALLGGLVGIVAWQLQTKGTLYQELAALRQEWRTGPSVLAPWHALTLAERRTGLLLLAVLFVVRGYYVLRFPLYGDELVTYFSFVREGAVAATSFYPIPNNHILYSAVCWVFSLLSTNFYWVMRGPAFLISMVGTMVVGLLLLRRWPFQVVALSMGLFAFFPYALFQAVVGRGYFLLAVCSQLAFLAGLALVYGSARPRLAWASLVGASVVGFYTIPTFLLVFVGLGVGLAASMWRQPHQLVRLGMAGLLVALATLLLYTPVLLVSGPAALLGNAYVAPGAGHTAELNALPYPALIDGQLTGLGSIGLPVVLAVSLAGYGATRSKYTNHFSLPLIKLLLGLLWLPYVVLAFRGVYPPARVLSFRMFFVFLLGALLLDALLSLPALQRWRQQPALTVVLPVLLWAAVVLVPFQHRATLEAGRNARVTQVYSWLRLQRAHAVLTTHTHYQLYLLFYSQADHWPLAIDAAPQPESYYDFQLLDKEAGEVADSALPVLFENIDVRIHRVPGS</sequence>
<name>A0ABY4CUR1_9BACT</name>
<evidence type="ECO:0000256" key="1">
    <source>
        <dbReference type="SAM" id="Phobius"/>
    </source>
</evidence>
<accession>A0ABY4CUR1</accession>
<keyword evidence="1" id="KW-0472">Membrane</keyword>
<feature type="transmembrane region" description="Helical" evidence="1">
    <location>
        <begin position="247"/>
        <end position="268"/>
    </location>
</feature>
<feature type="transmembrane region" description="Helical" evidence="1">
    <location>
        <begin position="223"/>
        <end position="240"/>
    </location>
</feature>
<feature type="transmembrane region" description="Helical" evidence="1">
    <location>
        <begin position="274"/>
        <end position="306"/>
    </location>
</feature>
<feature type="transmembrane region" description="Helical" evidence="1">
    <location>
        <begin position="318"/>
        <end position="338"/>
    </location>
</feature>
<gene>
    <name evidence="2" type="ORF">MTX78_11490</name>
</gene>
<feature type="transmembrane region" description="Helical" evidence="1">
    <location>
        <begin position="12"/>
        <end position="36"/>
    </location>
</feature>
<proteinExistence type="predicted"/>
<dbReference type="Proteomes" id="UP000831113">
    <property type="component" value="Chromosome"/>
</dbReference>
<feature type="transmembrane region" description="Helical" evidence="1">
    <location>
        <begin position="201"/>
        <end position="217"/>
    </location>
</feature>
<keyword evidence="3" id="KW-1185">Reference proteome</keyword>